<dbReference type="InterPro" id="IPR005303">
    <property type="entry name" value="MOCOS_middle"/>
</dbReference>
<dbReference type="InterPro" id="IPR039261">
    <property type="entry name" value="FNR_nucleotide-bd"/>
</dbReference>
<keyword evidence="6" id="KW-0274">FAD</keyword>
<evidence type="ECO:0000313" key="15">
    <source>
        <dbReference type="EMBL" id="CAH0533443.1"/>
    </source>
</evidence>
<keyword evidence="3" id="KW-0472">Membrane</keyword>
<comment type="caution">
    <text evidence="15">The sequence shown here is derived from an EMBL/GenBank/DDBJ whole genome shotgun (WGS) entry which is preliminary data.</text>
</comment>
<dbReference type="PROSITE" id="PS00197">
    <property type="entry name" value="2FE2S_FER_1"/>
    <property type="match status" value="1"/>
</dbReference>
<proteinExistence type="inferred from homology"/>
<keyword evidence="3" id="KW-0812">Transmembrane</keyword>
<dbReference type="Pfam" id="PF03476">
    <property type="entry name" value="MOSC_N"/>
    <property type="match status" value="1"/>
</dbReference>
<dbReference type="InterPro" id="IPR008333">
    <property type="entry name" value="Cbr1-like_FAD-bd_dom"/>
</dbReference>
<feature type="domain" description="FAD-binding FR-type" evidence="14">
    <location>
        <begin position="305"/>
        <end position="420"/>
    </location>
</feature>
<evidence type="ECO:0000256" key="1">
    <source>
        <dbReference type="ARBA" id="ARBA00001974"/>
    </source>
</evidence>
<accession>A0ABM8ZT22</accession>
<dbReference type="PROSITE" id="PS51384">
    <property type="entry name" value="FAD_FR"/>
    <property type="match status" value="1"/>
</dbReference>
<dbReference type="SUPFAM" id="SSF63380">
    <property type="entry name" value="Riboflavin synthase domain-like"/>
    <property type="match status" value="1"/>
</dbReference>
<name>A0ABM8ZT22_9VIBR</name>
<reference evidence="15" key="1">
    <citation type="submission" date="2021-11" db="EMBL/GenBank/DDBJ databases">
        <authorList>
            <person name="Rodrigo-Torres L."/>
            <person name="Arahal R. D."/>
            <person name="Lucena T."/>
        </authorList>
    </citation>
    <scope>NUCLEOTIDE SEQUENCE</scope>
    <source>
        <strain evidence="15">CECT 7929</strain>
    </source>
</reference>
<gene>
    <name evidence="15" type="primary">hmp_1</name>
    <name evidence="15" type="ORF">VST7929_01311</name>
</gene>
<evidence type="ECO:0000256" key="2">
    <source>
        <dbReference type="ARBA" id="ARBA00022630"/>
    </source>
</evidence>
<keyword evidence="7 15" id="KW-0560">Oxidoreductase</keyword>
<evidence type="ECO:0000256" key="10">
    <source>
        <dbReference type="ARBA" id="ARBA00061434"/>
    </source>
</evidence>
<keyword evidence="16" id="KW-1185">Reference proteome</keyword>
<keyword evidence="5" id="KW-0479">Metal-binding</keyword>
<evidence type="ECO:0000259" key="13">
    <source>
        <dbReference type="PROSITE" id="PS51340"/>
    </source>
</evidence>
<evidence type="ECO:0000259" key="14">
    <source>
        <dbReference type="PROSITE" id="PS51384"/>
    </source>
</evidence>
<evidence type="ECO:0000256" key="11">
    <source>
        <dbReference type="SAM" id="MobiDB-lite"/>
    </source>
</evidence>
<dbReference type="EC" id="1.14.12.17" evidence="15"/>
<dbReference type="InterPro" id="IPR001433">
    <property type="entry name" value="OxRdtase_FAD/NAD-bd"/>
</dbReference>
<evidence type="ECO:0000256" key="3">
    <source>
        <dbReference type="ARBA" id="ARBA00022692"/>
    </source>
</evidence>
<dbReference type="GO" id="GO:0008941">
    <property type="term" value="F:nitric oxide dioxygenase NAD(P)H activity"/>
    <property type="evidence" value="ECO:0007669"/>
    <property type="project" value="UniProtKB-EC"/>
</dbReference>
<keyword evidence="8" id="KW-0408">Iron</keyword>
<dbReference type="Gene3D" id="3.40.50.80">
    <property type="entry name" value="Nucleotide-binding domain of ferredoxin-NADP reductase (FNR) module"/>
    <property type="match status" value="1"/>
</dbReference>
<dbReference type="RefSeq" id="WP_237465893.1">
    <property type="nucleotide sequence ID" value="NZ_CAKLDI010000001.1"/>
</dbReference>
<dbReference type="InterPro" id="IPR006058">
    <property type="entry name" value="2Fe2S_fd_BS"/>
</dbReference>
<dbReference type="Pfam" id="PF00970">
    <property type="entry name" value="FAD_binding_6"/>
    <property type="match status" value="1"/>
</dbReference>
<keyword evidence="9" id="KW-0411">Iron-sulfur</keyword>
<evidence type="ECO:0000256" key="9">
    <source>
        <dbReference type="ARBA" id="ARBA00023014"/>
    </source>
</evidence>
<feature type="compositionally biased region" description="Polar residues" evidence="11">
    <location>
        <begin position="284"/>
        <end position="295"/>
    </location>
</feature>
<feature type="region of interest" description="Disordered" evidence="11">
    <location>
        <begin position="284"/>
        <end position="307"/>
    </location>
</feature>
<comment type="cofactor">
    <cofactor evidence="1">
        <name>FAD</name>
        <dbReference type="ChEBI" id="CHEBI:57692"/>
    </cofactor>
</comment>
<dbReference type="InterPro" id="IPR012675">
    <property type="entry name" value="Beta-grasp_dom_sf"/>
</dbReference>
<evidence type="ECO:0000256" key="6">
    <source>
        <dbReference type="ARBA" id="ARBA00022827"/>
    </source>
</evidence>
<dbReference type="PANTHER" id="PTHR47354">
    <property type="entry name" value="NADH OXIDOREDUCTASE HCR"/>
    <property type="match status" value="1"/>
</dbReference>
<dbReference type="InterPro" id="IPR050415">
    <property type="entry name" value="MRET"/>
</dbReference>
<keyword evidence="2" id="KW-0285">Flavoprotein</keyword>
<dbReference type="Proteomes" id="UP000838672">
    <property type="component" value="Unassembled WGS sequence"/>
</dbReference>
<comment type="similarity">
    <text evidence="10">In the N-terminal section; belongs to the FAD-binding oxidoreductase type 6 family.</text>
</comment>
<organism evidence="15 16">
    <name type="scientific">Vibrio stylophorae</name>
    <dbReference type="NCBI Taxonomy" id="659351"/>
    <lineage>
        <taxon>Bacteria</taxon>
        <taxon>Pseudomonadati</taxon>
        <taxon>Pseudomonadota</taxon>
        <taxon>Gammaproteobacteria</taxon>
        <taxon>Vibrionales</taxon>
        <taxon>Vibrionaceae</taxon>
        <taxon>Vibrio</taxon>
    </lineage>
</organism>
<dbReference type="Pfam" id="PF03473">
    <property type="entry name" value="MOSC"/>
    <property type="match status" value="1"/>
</dbReference>
<dbReference type="InterPro" id="IPR017938">
    <property type="entry name" value="Riboflavin_synthase-like_b-brl"/>
</dbReference>
<dbReference type="InterPro" id="IPR001041">
    <property type="entry name" value="2Fe-2S_ferredoxin-type"/>
</dbReference>
<evidence type="ECO:0000313" key="16">
    <source>
        <dbReference type="Proteomes" id="UP000838672"/>
    </source>
</evidence>
<feature type="domain" description="MOSC" evidence="13">
    <location>
        <begin position="122"/>
        <end position="264"/>
    </location>
</feature>
<dbReference type="PROSITE" id="PS51340">
    <property type="entry name" value="MOSC"/>
    <property type="match status" value="1"/>
</dbReference>
<dbReference type="PRINTS" id="PR00410">
    <property type="entry name" value="PHEHYDRXLASE"/>
</dbReference>
<dbReference type="SUPFAM" id="SSF141673">
    <property type="entry name" value="MOSC N-terminal domain-like"/>
    <property type="match status" value="1"/>
</dbReference>
<dbReference type="PROSITE" id="PS51085">
    <property type="entry name" value="2FE2S_FER_2"/>
    <property type="match status" value="1"/>
</dbReference>
<sequence length="643" mass="71722">MLIPKLSDIFIYPIKSAAATSQNHAQVTLEGLCHDRRFMLMGVQGEMITARQFPVLIGVQVQFDGQTLTISAPSQAPISMMREQWQLTAKTAQIWHDTFTAYHCHASLDQWFSQLLNHPVSLLYCGEQSQRYRDKLKRSINLADSSPISLISQASLDALNTHSPLPQQMLQFRPNLVVEGCDAFAEDSWQQIQIGEVIFDVRAPIMRCAMTQIDPISALVQTDNEPMKTLATFRANSKGEVYFGQKLVAQNTGTISMGDPIQVLSKKTPISLSAANRIINPSRTVNPSLTVSPSRSDAPETPKQLPSMNIRCTDKKRIAPHFYQFEFVVETSSRKGSQRHHSLAFQAGQFVSLNVPIQGQSHQRSYSVSQWQQNKVSGEIRFQLMIKRVDHGLVSNWLIDQLKPKDRLQASAPQGEFCLQREPSPVLLMSAGSGITPMLAMLTQLLAEMHNRDVIFYYLCHQESDAAVLSHLHSLAAQHPQFDLRLALSKPTQPWTGLTGRLNLGHIRALPDLKSFQIYLCGPNGFMEKAQQLLLRQGVAQNQIHQEFFQTSTPTGAKQDCSIQFDGFRFMGNNQASLLLQLEQQGLQLAHSCRSGFCGACKVTIREGKVNHGHSQALTPEEIAQGQALACCCIPLTDIVVER</sequence>
<evidence type="ECO:0000256" key="7">
    <source>
        <dbReference type="ARBA" id="ARBA00023002"/>
    </source>
</evidence>
<dbReference type="PANTHER" id="PTHR47354:SF6">
    <property type="entry name" value="NADH OXIDOREDUCTASE HCR"/>
    <property type="match status" value="1"/>
</dbReference>
<dbReference type="InterPro" id="IPR017927">
    <property type="entry name" value="FAD-bd_FR_type"/>
</dbReference>
<dbReference type="SUPFAM" id="SSF52343">
    <property type="entry name" value="Ferredoxin reductase-like, C-terminal NADP-linked domain"/>
    <property type="match status" value="1"/>
</dbReference>
<keyword evidence="4" id="KW-0001">2Fe-2S</keyword>
<dbReference type="Pfam" id="PF00111">
    <property type="entry name" value="Fer2"/>
    <property type="match status" value="1"/>
</dbReference>
<dbReference type="Pfam" id="PF00175">
    <property type="entry name" value="NAD_binding_1"/>
    <property type="match status" value="1"/>
</dbReference>
<dbReference type="Gene3D" id="3.10.20.30">
    <property type="match status" value="1"/>
</dbReference>
<dbReference type="SUPFAM" id="SSF54292">
    <property type="entry name" value="2Fe-2S ferredoxin-like"/>
    <property type="match status" value="1"/>
</dbReference>
<evidence type="ECO:0000256" key="8">
    <source>
        <dbReference type="ARBA" id="ARBA00023004"/>
    </source>
</evidence>
<dbReference type="CDD" id="cd00207">
    <property type="entry name" value="fer2"/>
    <property type="match status" value="1"/>
</dbReference>
<dbReference type="Gene3D" id="2.40.30.10">
    <property type="entry name" value="Translation factors"/>
    <property type="match status" value="1"/>
</dbReference>
<protein>
    <submittedName>
        <fullName evidence="15">Flavohemoprotein</fullName>
        <ecNumber evidence="15">1.14.12.17</ecNumber>
    </submittedName>
</protein>
<evidence type="ECO:0000256" key="5">
    <source>
        <dbReference type="ARBA" id="ARBA00022723"/>
    </source>
</evidence>
<evidence type="ECO:0000256" key="4">
    <source>
        <dbReference type="ARBA" id="ARBA00022714"/>
    </source>
</evidence>
<dbReference type="EMBL" id="CAKLDI010000001">
    <property type="protein sequence ID" value="CAH0533443.1"/>
    <property type="molecule type" value="Genomic_DNA"/>
</dbReference>
<evidence type="ECO:0000259" key="12">
    <source>
        <dbReference type="PROSITE" id="PS51085"/>
    </source>
</evidence>
<dbReference type="SUPFAM" id="SSF50800">
    <property type="entry name" value="PK beta-barrel domain-like"/>
    <property type="match status" value="1"/>
</dbReference>
<dbReference type="InterPro" id="IPR036010">
    <property type="entry name" value="2Fe-2S_ferredoxin-like_sf"/>
</dbReference>
<dbReference type="InterPro" id="IPR011037">
    <property type="entry name" value="Pyrv_Knase-like_insert_dom_sf"/>
</dbReference>
<feature type="domain" description="2Fe-2S ferredoxin-type" evidence="12">
    <location>
        <begin position="559"/>
        <end position="643"/>
    </location>
</feature>
<dbReference type="InterPro" id="IPR005302">
    <property type="entry name" value="MoCF_Sase_C"/>
</dbReference>